<protein>
    <submittedName>
        <fullName evidence="1">SAG family member</fullName>
    </submittedName>
</protein>
<dbReference type="Proteomes" id="UP000030754">
    <property type="component" value="Unassembled WGS sequence"/>
</dbReference>
<keyword evidence="2" id="KW-1185">Reference proteome</keyword>
<dbReference type="GeneID" id="25477971"/>
<proteinExistence type="predicted"/>
<dbReference type="EMBL" id="HG725864">
    <property type="protein sequence ID" value="CDJ70088.1"/>
    <property type="molecule type" value="Genomic_DNA"/>
</dbReference>
<reference evidence="1" key="1">
    <citation type="submission" date="2013-10" db="EMBL/GenBank/DDBJ databases">
        <title>Genomic analysis of the causative agents of coccidiosis in chickens.</title>
        <authorList>
            <person name="Reid A.J."/>
            <person name="Blake D."/>
            <person name="Billington K."/>
            <person name="Browne H."/>
            <person name="Dunn M."/>
            <person name="Hung S."/>
            <person name="Kawahara F."/>
            <person name="Miranda-Saavedra D."/>
            <person name="Mourier T."/>
            <person name="Nagra H."/>
            <person name="Otto T.D."/>
            <person name="Rawlings N."/>
            <person name="Sanchez A."/>
            <person name="Sanders M."/>
            <person name="Subramaniam C."/>
            <person name="Tay Y."/>
            <person name="Dear P."/>
            <person name="Doerig C."/>
            <person name="Gruber A."/>
            <person name="Parkinson J."/>
            <person name="Shirley M."/>
            <person name="Wan K.L."/>
            <person name="Berriman M."/>
            <person name="Tomley F."/>
            <person name="Pain A."/>
        </authorList>
    </citation>
    <scope>NUCLEOTIDE SEQUENCE [LARGE SCALE GENOMIC DNA]</scope>
    <source>
        <strain evidence="1">Houghton</strain>
    </source>
</reference>
<gene>
    <name evidence="1" type="ORF">ENH_00078410</name>
</gene>
<dbReference type="AlphaFoldDB" id="U6N0W2"/>
<reference evidence="1" key="2">
    <citation type="submission" date="2013-10" db="EMBL/GenBank/DDBJ databases">
        <authorList>
            <person name="Aslett M."/>
        </authorList>
    </citation>
    <scope>NUCLEOTIDE SEQUENCE [LARGE SCALE GENOMIC DNA]</scope>
    <source>
        <strain evidence="1">Houghton</strain>
    </source>
</reference>
<name>U6N0W2_9EIME</name>
<accession>U6N0W2</accession>
<sequence>MTQVGLLACHAGLLPSAAAPHISLALSLRPGIATSQENNLLTNLFASGQDLLRTTAAPTAAEKTQDCLAIIDKLRQENLKDLYTHLSSQREAGLV</sequence>
<evidence type="ECO:0000313" key="2">
    <source>
        <dbReference type="Proteomes" id="UP000030754"/>
    </source>
</evidence>
<organism evidence="1 2">
    <name type="scientific">Eimeria necatrix</name>
    <dbReference type="NCBI Taxonomy" id="51315"/>
    <lineage>
        <taxon>Eukaryota</taxon>
        <taxon>Sar</taxon>
        <taxon>Alveolata</taxon>
        <taxon>Apicomplexa</taxon>
        <taxon>Conoidasida</taxon>
        <taxon>Coccidia</taxon>
        <taxon>Eucoccidiorida</taxon>
        <taxon>Eimeriorina</taxon>
        <taxon>Eimeriidae</taxon>
        <taxon>Eimeria</taxon>
    </lineage>
</organism>
<evidence type="ECO:0000313" key="1">
    <source>
        <dbReference type="EMBL" id="CDJ70088.1"/>
    </source>
</evidence>
<dbReference type="RefSeq" id="XP_013438554.1">
    <property type="nucleotide sequence ID" value="XM_013583100.1"/>
</dbReference>
<dbReference type="VEuPathDB" id="ToxoDB:ENH_00078410"/>